<sequence length="71" mass="8215">MRGIAAPGVYDRNYPLGCFEVRRSGCRSVLTKSQSIVRIVCLPFCCTCRQLNEFRLKDVVYKSETHLFRLL</sequence>
<accession>A0A0C9XKL7</accession>
<evidence type="ECO:0000313" key="1">
    <source>
        <dbReference type="EMBL" id="KIJ96742.1"/>
    </source>
</evidence>
<name>A0A0C9XKL7_9AGAR</name>
<dbReference type="EMBL" id="KN838712">
    <property type="protein sequence ID" value="KIJ96742.1"/>
    <property type="molecule type" value="Genomic_DNA"/>
</dbReference>
<reference evidence="1 2" key="1">
    <citation type="submission" date="2014-04" db="EMBL/GenBank/DDBJ databases">
        <authorList>
            <consortium name="DOE Joint Genome Institute"/>
            <person name="Kuo A."/>
            <person name="Kohler A."/>
            <person name="Nagy L.G."/>
            <person name="Floudas D."/>
            <person name="Copeland A."/>
            <person name="Barry K.W."/>
            <person name="Cichocki N."/>
            <person name="Veneault-Fourrey C."/>
            <person name="LaButti K."/>
            <person name="Lindquist E.A."/>
            <person name="Lipzen A."/>
            <person name="Lundell T."/>
            <person name="Morin E."/>
            <person name="Murat C."/>
            <person name="Sun H."/>
            <person name="Tunlid A."/>
            <person name="Henrissat B."/>
            <person name="Grigoriev I.V."/>
            <person name="Hibbett D.S."/>
            <person name="Martin F."/>
            <person name="Nordberg H.P."/>
            <person name="Cantor M.N."/>
            <person name="Hua S.X."/>
        </authorList>
    </citation>
    <scope>NUCLEOTIDE SEQUENCE [LARGE SCALE GENOMIC DNA]</scope>
    <source>
        <strain evidence="1 2">LaAM-08-1</strain>
    </source>
</reference>
<evidence type="ECO:0000313" key="2">
    <source>
        <dbReference type="Proteomes" id="UP000054477"/>
    </source>
</evidence>
<keyword evidence="2" id="KW-1185">Reference proteome</keyword>
<protein>
    <submittedName>
        <fullName evidence="1">Uncharacterized protein</fullName>
    </submittedName>
</protein>
<dbReference type="Proteomes" id="UP000054477">
    <property type="component" value="Unassembled WGS sequence"/>
</dbReference>
<proteinExistence type="predicted"/>
<reference evidence="2" key="2">
    <citation type="submission" date="2015-01" db="EMBL/GenBank/DDBJ databases">
        <title>Evolutionary Origins and Diversification of the Mycorrhizal Mutualists.</title>
        <authorList>
            <consortium name="DOE Joint Genome Institute"/>
            <consortium name="Mycorrhizal Genomics Consortium"/>
            <person name="Kohler A."/>
            <person name="Kuo A."/>
            <person name="Nagy L.G."/>
            <person name="Floudas D."/>
            <person name="Copeland A."/>
            <person name="Barry K.W."/>
            <person name="Cichocki N."/>
            <person name="Veneault-Fourrey C."/>
            <person name="LaButti K."/>
            <person name="Lindquist E.A."/>
            <person name="Lipzen A."/>
            <person name="Lundell T."/>
            <person name="Morin E."/>
            <person name="Murat C."/>
            <person name="Riley R."/>
            <person name="Ohm R."/>
            <person name="Sun H."/>
            <person name="Tunlid A."/>
            <person name="Henrissat B."/>
            <person name="Grigoriev I.V."/>
            <person name="Hibbett D.S."/>
            <person name="Martin F."/>
        </authorList>
    </citation>
    <scope>NUCLEOTIDE SEQUENCE [LARGE SCALE GENOMIC DNA]</scope>
    <source>
        <strain evidence="2">LaAM-08-1</strain>
    </source>
</reference>
<organism evidence="1 2">
    <name type="scientific">Laccaria amethystina LaAM-08-1</name>
    <dbReference type="NCBI Taxonomy" id="1095629"/>
    <lineage>
        <taxon>Eukaryota</taxon>
        <taxon>Fungi</taxon>
        <taxon>Dikarya</taxon>
        <taxon>Basidiomycota</taxon>
        <taxon>Agaricomycotina</taxon>
        <taxon>Agaricomycetes</taxon>
        <taxon>Agaricomycetidae</taxon>
        <taxon>Agaricales</taxon>
        <taxon>Agaricineae</taxon>
        <taxon>Hydnangiaceae</taxon>
        <taxon>Laccaria</taxon>
    </lineage>
</organism>
<gene>
    <name evidence="1" type="ORF">K443DRAFT_274463</name>
</gene>
<dbReference type="AlphaFoldDB" id="A0A0C9XKL7"/>
<dbReference type="HOGENOM" id="CLU_2740418_0_0_1"/>